<gene>
    <name evidence="2" type="ORF">MLE19_22440</name>
</gene>
<feature type="transmembrane region" description="Helical" evidence="1">
    <location>
        <begin position="7"/>
        <end position="25"/>
    </location>
</feature>
<accession>A0ABS9SDA9</accession>
<keyword evidence="1" id="KW-1133">Transmembrane helix</keyword>
<evidence type="ECO:0000313" key="3">
    <source>
        <dbReference type="Proteomes" id="UP001320609"/>
    </source>
</evidence>
<keyword evidence="1" id="KW-0812">Transmembrane</keyword>
<evidence type="ECO:0008006" key="4">
    <source>
        <dbReference type="Google" id="ProtNLM"/>
    </source>
</evidence>
<dbReference type="Proteomes" id="UP001320609">
    <property type="component" value="Unassembled WGS sequence"/>
</dbReference>
<feature type="transmembrane region" description="Helical" evidence="1">
    <location>
        <begin position="41"/>
        <end position="61"/>
    </location>
</feature>
<dbReference type="RefSeq" id="WP_240720561.1">
    <property type="nucleotide sequence ID" value="NZ_JAKVTW010000036.1"/>
</dbReference>
<proteinExistence type="predicted"/>
<sequence length="192" mass="21704">MNFLKNHWIRIAYLLISLGVLIASLKFKDEVIGNDGYLNEFSYFGVVATLIALLVTVFEVLHSVHVSKSIRDEARNLLKQARDVNGASLVSECLAVLDEVNEHVSGERYVLSLKCFQHFRRTYLRVSGPESRVNEINGVLGNIELSLQQATHTSPKAPLDKKKKSKIQIDILNIKRCLEEINPAKRDEYVPS</sequence>
<reference evidence="2 3" key="1">
    <citation type="submission" date="2022-03" db="EMBL/GenBank/DDBJ databases">
        <title>Genomic signatures underlying metal tolerance in selected Arctic bacterial isolates.</title>
        <authorList>
            <person name="Thomas F.A."/>
            <person name="Venkatachalam S."/>
            <person name="Krishnan K.P."/>
        </authorList>
    </citation>
    <scope>NUCLEOTIDE SEQUENCE [LARGE SCALE GENOMIC DNA]</scope>
    <source>
        <strain evidence="2 3">HM116</strain>
    </source>
</reference>
<organism evidence="2 3">
    <name type="scientific">Vreelandella neptunia</name>
    <dbReference type="NCBI Taxonomy" id="115551"/>
    <lineage>
        <taxon>Bacteria</taxon>
        <taxon>Pseudomonadati</taxon>
        <taxon>Pseudomonadota</taxon>
        <taxon>Gammaproteobacteria</taxon>
        <taxon>Oceanospirillales</taxon>
        <taxon>Halomonadaceae</taxon>
        <taxon>Vreelandella</taxon>
    </lineage>
</organism>
<protein>
    <recommendedName>
        <fullName evidence="4">ATP synthase protein MI25</fullName>
    </recommendedName>
</protein>
<comment type="caution">
    <text evidence="2">The sequence shown here is derived from an EMBL/GenBank/DDBJ whole genome shotgun (WGS) entry which is preliminary data.</text>
</comment>
<name>A0ABS9SDA9_9GAMM</name>
<evidence type="ECO:0000256" key="1">
    <source>
        <dbReference type="SAM" id="Phobius"/>
    </source>
</evidence>
<keyword evidence="3" id="KW-1185">Reference proteome</keyword>
<evidence type="ECO:0000313" key="2">
    <source>
        <dbReference type="EMBL" id="MCH4814079.1"/>
    </source>
</evidence>
<keyword evidence="1" id="KW-0472">Membrane</keyword>
<dbReference type="EMBL" id="JAKVTW010000036">
    <property type="protein sequence ID" value="MCH4814079.1"/>
    <property type="molecule type" value="Genomic_DNA"/>
</dbReference>